<dbReference type="Gene3D" id="3.40.630.30">
    <property type="match status" value="1"/>
</dbReference>
<evidence type="ECO:0000313" key="3">
    <source>
        <dbReference type="Proteomes" id="UP000518752"/>
    </source>
</evidence>
<accession>A0A8H5HZQ6</accession>
<dbReference type="InterPro" id="IPR000182">
    <property type="entry name" value="GNAT_dom"/>
</dbReference>
<dbReference type="SUPFAM" id="SSF55729">
    <property type="entry name" value="Acyl-CoA N-acyltransferases (Nat)"/>
    <property type="match status" value="1"/>
</dbReference>
<dbReference type="EMBL" id="JAACJN010000005">
    <property type="protein sequence ID" value="KAF5392532.1"/>
    <property type="molecule type" value="Genomic_DNA"/>
</dbReference>
<proteinExistence type="predicted"/>
<organism evidence="2 3">
    <name type="scientific">Collybiopsis confluens</name>
    <dbReference type="NCBI Taxonomy" id="2823264"/>
    <lineage>
        <taxon>Eukaryota</taxon>
        <taxon>Fungi</taxon>
        <taxon>Dikarya</taxon>
        <taxon>Basidiomycota</taxon>
        <taxon>Agaricomycotina</taxon>
        <taxon>Agaricomycetes</taxon>
        <taxon>Agaricomycetidae</taxon>
        <taxon>Agaricales</taxon>
        <taxon>Marasmiineae</taxon>
        <taxon>Omphalotaceae</taxon>
        <taxon>Collybiopsis</taxon>
    </lineage>
</organism>
<comment type="caution">
    <text evidence="2">The sequence shown here is derived from an EMBL/GenBank/DDBJ whole genome shotgun (WGS) entry which is preliminary data.</text>
</comment>
<feature type="domain" description="N-acetyltransferase" evidence="1">
    <location>
        <begin position="167"/>
        <end position="232"/>
    </location>
</feature>
<reference evidence="2 3" key="1">
    <citation type="journal article" date="2020" name="ISME J.">
        <title>Uncovering the hidden diversity of litter-decomposition mechanisms in mushroom-forming fungi.</title>
        <authorList>
            <person name="Floudas D."/>
            <person name="Bentzer J."/>
            <person name="Ahren D."/>
            <person name="Johansson T."/>
            <person name="Persson P."/>
            <person name="Tunlid A."/>
        </authorList>
    </citation>
    <scope>NUCLEOTIDE SEQUENCE [LARGE SCALE GENOMIC DNA]</scope>
    <source>
        <strain evidence="2 3">CBS 406.79</strain>
    </source>
</reference>
<dbReference type="Pfam" id="PF13302">
    <property type="entry name" value="Acetyltransf_3"/>
    <property type="match status" value="1"/>
</dbReference>
<evidence type="ECO:0000259" key="1">
    <source>
        <dbReference type="Pfam" id="PF13302"/>
    </source>
</evidence>
<dbReference type="PANTHER" id="PTHR43328:SF1">
    <property type="entry name" value="N-ACETYLTRANSFERASE DOMAIN-CONTAINING PROTEIN"/>
    <property type="match status" value="1"/>
</dbReference>
<dbReference type="Proteomes" id="UP000518752">
    <property type="component" value="Unassembled WGS sequence"/>
</dbReference>
<dbReference type="GO" id="GO:0016747">
    <property type="term" value="F:acyltransferase activity, transferring groups other than amino-acyl groups"/>
    <property type="evidence" value="ECO:0007669"/>
    <property type="project" value="InterPro"/>
</dbReference>
<dbReference type="AlphaFoldDB" id="A0A8H5HZQ6"/>
<dbReference type="PANTHER" id="PTHR43328">
    <property type="entry name" value="ACETYLTRANSFERASE-RELATED"/>
    <property type="match status" value="1"/>
</dbReference>
<sequence>MSHPHLQVNANGEPFLALETNPDIIITPPRLSDIPTLPDLLNDPGVYIWLSLFPQQTTIDTDGHLCDAQDRFSIETQTVASVDHSVSWVPPLVEESKRLLQQLEEDPLGLFGGCPLRYIRKVNQDGSDVLIGDIGIQRCTTMELVAGPKVDQDAAKALQTLNNERKVGDPEILWSVGYFLVPAYAGRGIMSSAFKAVLEKWAIPRMGVRRMLASAYRDNIGSQNVLKKNGFVFREIFEKHIEARNQLHDVCVFDWRLEE</sequence>
<dbReference type="OrthoDB" id="364892at2759"/>
<keyword evidence="3" id="KW-1185">Reference proteome</keyword>
<name>A0A8H5HZQ6_9AGAR</name>
<gene>
    <name evidence="2" type="ORF">D9757_002311</name>
</gene>
<protein>
    <recommendedName>
        <fullName evidence="1">N-acetyltransferase domain-containing protein</fullName>
    </recommendedName>
</protein>
<evidence type="ECO:0000313" key="2">
    <source>
        <dbReference type="EMBL" id="KAF5392532.1"/>
    </source>
</evidence>
<dbReference type="InterPro" id="IPR016181">
    <property type="entry name" value="Acyl_CoA_acyltransferase"/>
</dbReference>